<evidence type="ECO:0000256" key="4">
    <source>
        <dbReference type="ARBA" id="ARBA00023002"/>
    </source>
</evidence>
<evidence type="ECO:0000259" key="7">
    <source>
        <dbReference type="Pfam" id="PF01958"/>
    </source>
</evidence>
<comment type="pathway">
    <text evidence="6">Cofactor biosynthesis; NAD(+) biosynthesis; iminoaspartate from L-aspartate (dehydrogenase route): step 1/1.</text>
</comment>
<dbReference type="PIRSF" id="PIRSF005227">
    <property type="entry name" value="Asp_dh_NAD_syn"/>
    <property type="match status" value="1"/>
</dbReference>
<dbReference type="GO" id="GO:0051287">
    <property type="term" value="F:NAD binding"/>
    <property type="evidence" value="ECO:0007669"/>
    <property type="project" value="UniProtKB-UniRule"/>
</dbReference>
<keyword evidence="5 6" id="KW-0520">NAD</keyword>
<keyword evidence="10" id="KW-1185">Reference proteome</keyword>
<dbReference type="SUPFAM" id="SSF51735">
    <property type="entry name" value="NAD(P)-binding Rossmann-fold domains"/>
    <property type="match status" value="1"/>
</dbReference>
<feature type="binding site" evidence="6">
    <location>
        <position position="190"/>
    </location>
    <ligand>
        <name>NAD(+)</name>
        <dbReference type="ChEBI" id="CHEBI:57540"/>
    </ligand>
</feature>
<dbReference type="GO" id="GO:0050661">
    <property type="term" value="F:NADP binding"/>
    <property type="evidence" value="ECO:0007669"/>
    <property type="project" value="UniProtKB-UniRule"/>
</dbReference>
<keyword evidence="3 6" id="KW-0521">NADP</keyword>
<evidence type="ECO:0000313" key="10">
    <source>
        <dbReference type="Proteomes" id="UP000000321"/>
    </source>
</evidence>
<keyword evidence="2 6" id="KW-0662">Pyridine nucleotide biosynthesis</keyword>
<evidence type="ECO:0000256" key="1">
    <source>
        <dbReference type="ARBA" id="ARBA00008331"/>
    </source>
</evidence>
<evidence type="ECO:0000313" key="9">
    <source>
        <dbReference type="EMBL" id="EAS51876.1"/>
    </source>
</evidence>
<keyword evidence="4 6" id="KW-0560">Oxidoreductase</keyword>
<dbReference type="AlphaFoldDB" id="Q1YL55"/>
<dbReference type="GO" id="GO:0016639">
    <property type="term" value="F:oxidoreductase activity, acting on the CH-NH2 group of donors, NAD or NADP as acceptor"/>
    <property type="evidence" value="ECO:0007669"/>
    <property type="project" value="UniProtKB-UniRule"/>
</dbReference>
<comment type="miscellaneous">
    <text evidence="6">The iminoaspartate product is unstable in aqueous solution and can decompose to oxaloacetate and ammonia.</text>
</comment>
<comment type="function">
    <text evidence="6">Specifically catalyzes the NAD or NADP-dependent dehydrogenation of L-aspartate to iminoaspartate.</text>
</comment>
<dbReference type="Gene3D" id="3.30.360.10">
    <property type="entry name" value="Dihydrodipicolinate Reductase, domain 2"/>
    <property type="match status" value="1"/>
</dbReference>
<dbReference type="NCBIfam" id="NF009828">
    <property type="entry name" value="PRK13303.1-3"/>
    <property type="match status" value="1"/>
</dbReference>
<dbReference type="InterPro" id="IPR036291">
    <property type="entry name" value="NAD(P)-bd_dom_sf"/>
</dbReference>
<comment type="similarity">
    <text evidence="1 6">Belongs to the L-aspartate dehydrogenase family.</text>
</comment>
<dbReference type="RefSeq" id="WP_009210514.1">
    <property type="nucleotide sequence ID" value="NZ_BBWP01000002.1"/>
</dbReference>
<protein>
    <recommendedName>
        <fullName evidence="6">L-aspartate dehydrogenase</fullName>
        <ecNumber evidence="6">1.4.1.21</ecNumber>
    </recommendedName>
</protein>
<proteinExistence type="inferred from homology"/>
<dbReference type="InterPro" id="IPR002811">
    <property type="entry name" value="Asp_DH"/>
</dbReference>
<dbReference type="InterPro" id="IPR005106">
    <property type="entry name" value="Asp/hSer_DH_NAD-bd"/>
</dbReference>
<feature type="domain" description="Aspartate/homoserine dehydrogenase NAD-binding" evidence="8">
    <location>
        <begin position="14"/>
        <end position="121"/>
    </location>
</feature>
<dbReference type="EMBL" id="AAPJ01000001">
    <property type="protein sequence ID" value="EAS51876.1"/>
    <property type="molecule type" value="Genomic_DNA"/>
</dbReference>
<dbReference type="HOGENOM" id="CLU_089550_0_0_5"/>
<dbReference type="EC" id="1.4.1.21" evidence="6"/>
<sequence length="266" mass="27363">MAAVPDIRRIGLIGYGAAGRSCAALLAAETDCRVMVLTRRPPADGIPERVAFSADLDALIAWKPDAIIEAASADAFAEMVPDCLDSGIDVVPASVGALQSPEMAARIHAICARSGARLIIPAGAVGGLDYIAAAALTGNIAVTYTSRKPPAAWAGELAALDLADTARTEPVTLFEGSAPEAAKLYPRNLNAGLTIALAAGFERTRVRVIADPGVTRNTHEIAITGAAGDAVLRFENRASPDNPKTSAITALSLVATALRRYAPVGT</sequence>
<gene>
    <name evidence="6" type="primary">nadX</name>
    <name evidence="9" type="ORF">SI859A1_02692</name>
</gene>
<dbReference type="SUPFAM" id="SSF55347">
    <property type="entry name" value="Glyceraldehyde-3-phosphate dehydrogenase-like, C-terminal domain"/>
    <property type="match status" value="1"/>
</dbReference>
<dbReference type="GO" id="GO:0009435">
    <property type="term" value="P:NAD+ biosynthetic process"/>
    <property type="evidence" value="ECO:0007669"/>
    <property type="project" value="UniProtKB-UniRule"/>
</dbReference>
<dbReference type="OrthoDB" id="8456681at2"/>
<evidence type="ECO:0000256" key="3">
    <source>
        <dbReference type="ARBA" id="ARBA00022857"/>
    </source>
</evidence>
<dbReference type="GO" id="GO:0033735">
    <property type="term" value="F:aspartate dehydrogenase [NAD(P)+] activity"/>
    <property type="evidence" value="ECO:0007669"/>
    <property type="project" value="UniProtKB-EC"/>
</dbReference>
<dbReference type="PANTHER" id="PTHR31873">
    <property type="entry name" value="L-ASPARTATE DEHYDROGENASE-RELATED"/>
    <property type="match status" value="1"/>
</dbReference>
<dbReference type="Proteomes" id="UP000000321">
    <property type="component" value="Unassembled WGS sequence"/>
</dbReference>
<dbReference type="PANTHER" id="PTHR31873:SF6">
    <property type="entry name" value="ASPARTATE DEHYDROGENASE DOMAIN-CONTAINING PROTEIN"/>
    <property type="match status" value="1"/>
</dbReference>
<comment type="catalytic activity">
    <reaction evidence="6">
        <text>L-aspartate + NAD(+) + H2O = oxaloacetate + NH4(+) + NADH + H(+)</text>
        <dbReference type="Rhea" id="RHEA:11788"/>
        <dbReference type="ChEBI" id="CHEBI:15377"/>
        <dbReference type="ChEBI" id="CHEBI:15378"/>
        <dbReference type="ChEBI" id="CHEBI:16452"/>
        <dbReference type="ChEBI" id="CHEBI:28938"/>
        <dbReference type="ChEBI" id="CHEBI:29991"/>
        <dbReference type="ChEBI" id="CHEBI:57540"/>
        <dbReference type="ChEBI" id="CHEBI:57945"/>
        <dbReference type="EC" id="1.4.1.21"/>
    </reaction>
</comment>
<reference evidence="9 10" key="1">
    <citation type="journal article" date="2008" name="Appl. Environ. Microbiol.">
        <title>Genomic insights into Mn(II) oxidation by the marine alphaproteobacterium Aurantimonas sp. strain SI85-9A1.</title>
        <authorList>
            <person name="Dick G.J."/>
            <person name="Podell S."/>
            <person name="Johnson H.A."/>
            <person name="Rivera-Espinoza Y."/>
            <person name="Bernier-Latmani R."/>
            <person name="McCarthy J.K."/>
            <person name="Torpey J.W."/>
            <person name="Clement B.G."/>
            <person name="Gaasterland T."/>
            <person name="Tebo B.M."/>
        </authorList>
    </citation>
    <scope>NUCLEOTIDE SEQUENCE [LARGE SCALE GENOMIC DNA]</scope>
    <source>
        <strain evidence="9 10">SI85-9A1</strain>
    </source>
</reference>
<dbReference type="Pfam" id="PF01958">
    <property type="entry name" value="Asp_DH_C"/>
    <property type="match status" value="1"/>
</dbReference>
<feature type="domain" description="Aspartate dehydrogenase" evidence="7">
    <location>
        <begin position="168"/>
        <end position="254"/>
    </location>
</feature>
<dbReference type="UniPathway" id="UPA00253">
    <property type="reaction ID" value="UER00456"/>
</dbReference>
<evidence type="ECO:0000256" key="2">
    <source>
        <dbReference type="ARBA" id="ARBA00022642"/>
    </source>
</evidence>
<dbReference type="Pfam" id="PF03447">
    <property type="entry name" value="NAD_binding_3"/>
    <property type="match status" value="1"/>
</dbReference>
<evidence type="ECO:0000256" key="6">
    <source>
        <dbReference type="HAMAP-Rule" id="MF_01265"/>
    </source>
</evidence>
<dbReference type="BioCyc" id="AURANTIMONAS:SI859A1_02692-MONOMER"/>
<dbReference type="InterPro" id="IPR011182">
    <property type="entry name" value="L-Asp_DH"/>
</dbReference>
<feature type="binding site" evidence="6">
    <location>
        <position position="124"/>
    </location>
    <ligand>
        <name>NAD(+)</name>
        <dbReference type="ChEBI" id="CHEBI:57540"/>
    </ligand>
</feature>
<comment type="caution">
    <text evidence="9">The sequence shown here is derived from an EMBL/GenBank/DDBJ whole genome shotgun (WGS) entry which is preliminary data.</text>
</comment>
<name>Q1YL55_AURMS</name>
<organism evidence="9 10">
    <name type="scientific">Aurantimonas manganoxydans (strain ATCC BAA-1229 / DSM 21871 / SI85-9A1)</name>
    <dbReference type="NCBI Taxonomy" id="287752"/>
    <lineage>
        <taxon>Bacteria</taxon>
        <taxon>Pseudomonadati</taxon>
        <taxon>Pseudomonadota</taxon>
        <taxon>Alphaproteobacteria</taxon>
        <taxon>Hyphomicrobiales</taxon>
        <taxon>Aurantimonadaceae</taxon>
        <taxon>Aurantimonas</taxon>
    </lineage>
</organism>
<dbReference type="InterPro" id="IPR020626">
    <property type="entry name" value="Asp_DH_prok"/>
</dbReference>
<dbReference type="Gene3D" id="3.40.50.720">
    <property type="entry name" value="NAD(P)-binding Rossmann-like Domain"/>
    <property type="match status" value="1"/>
</dbReference>
<evidence type="ECO:0000256" key="5">
    <source>
        <dbReference type="ARBA" id="ARBA00023027"/>
    </source>
</evidence>
<accession>Q1YL55</accession>
<comment type="catalytic activity">
    <reaction evidence="6">
        <text>L-aspartate + NADP(+) + H2O = oxaloacetate + NH4(+) + NADPH + H(+)</text>
        <dbReference type="Rhea" id="RHEA:11784"/>
        <dbReference type="ChEBI" id="CHEBI:15377"/>
        <dbReference type="ChEBI" id="CHEBI:15378"/>
        <dbReference type="ChEBI" id="CHEBI:16452"/>
        <dbReference type="ChEBI" id="CHEBI:28938"/>
        <dbReference type="ChEBI" id="CHEBI:29991"/>
        <dbReference type="ChEBI" id="CHEBI:57783"/>
        <dbReference type="ChEBI" id="CHEBI:58349"/>
        <dbReference type="EC" id="1.4.1.21"/>
    </reaction>
</comment>
<feature type="active site" evidence="6">
    <location>
        <position position="219"/>
    </location>
</feature>
<dbReference type="HAMAP" id="MF_01265">
    <property type="entry name" value="NadX"/>
    <property type="match status" value="1"/>
</dbReference>
<evidence type="ECO:0000259" key="8">
    <source>
        <dbReference type="Pfam" id="PF03447"/>
    </source>
</evidence>